<keyword evidence="3" id="KW-1185">Reference proteome</keyword>
<feature type="chain" id="PRO_5045134636" description="Phosphoinositide phospholipase C, Ca2+-dependent" evidence="1">
    <location>
        <begin position="24"/>
        <end position="468"/>
    </location>
</feature>
<name>A0ABS4TSB4_9PSEU</name>
<dbReference type="Proteomes" id="UP001519332">
    <property type="component" value="Unassembled WGS sequence"/>
</dbReference>
<organism evidence="2 3">
    <name type="scientific">Kibdelosporangium banguiense</name>
    <dbReference type="NCBI Taxonomy" id="1365924"/>
    <lineage>
        <taxon>Bacteria</taxon>
        <taxon>Bacillati</taxon>
        <taxon>Actinomycetota</taxon>
        <taxon>Actinomycetes</taxon>
        <taxon>Pseudonocardiales</taxon>
        <taxon>Pseudonocardiaceae</taxon>
        <taxon>Kibdelosporangium</taxon>
    </lineage>
</organism>
<dbReference type="EMBL" id="JAGINW010000001">
    <property type="protein sequence ID" value="MBP2326840.1"/>
    <property type="molecule type" value="Genomic_DNA"/>
</dbReference>
<accession>A0ABS4TSB4</accession>
<reference evidence="2 3" key="1">
    <citation type="submission" date="2021-03" db="EMBL/GenBank/DDBJ databases">
        <title>Sequencing the genomes of 1000 actinobacteria strains.</title>
        <authorList>
            <person name="Klenk H.-P."/>
        </authorList>
    </citation>
    <scope>NUCLEOTIDE SEQUENCE [LARGE SCALE GENOMIC DNA]</scope>
    <source>
        <strain evidence="2 3">DSM 46670</strain>
    </source>
</reference>
<evidence type="ECO:0000256" key="1">
    <source>
        <dbReference type="SAM" id="SignalP"/>
    </source>
</evidence>
<dbReference type="PROSITE" id="PS50007">
    <property type="entry name" value="PIPLC_X_DOMAIN"/>
    <property type="match status" value="1"/>
</dbReference>
<dbReference type="InterPro" id="IPR017946">
    <property type="entry name" value="PLC-like_Pdiesterase_TIM-brl"/>
</dbReference>
<sequence>MRRLLTGVACAVLVASIPQPALADQSFSSAVFRATHNSYSGNVSGTRGSITYQLSQGVRFLELDIHDNGYATTKDYGVGHDSPGNQVDHNGNPSSNALSDWLTVIDGWSKNNPSHAPIVVMLDLKDDLTDNPSFAAGNLAAINKEVTDVFGTSLVQAGDFPAGLPSVDALRGRVLTLLSGHASTRAHYRRDLGYSPAVAVNRHGQIVEVHDSGNGTLWYWTGTYNPDGSVTWARHGRYDTGKTPSVALNDDGWIVEVHQSQNNTTLWSHVGRLGADGEITWSPSQEVGVGVTPTVAFTDPAGTTVREVHRSQSNSQNWEWRGAVNTGNSTMTWSGNAKTSDALYDKATATRGTMRVSVSTGADNGSPAETLRYSTDQGASGRIRYPQTAFVEYQAGDSAELQQGALFYAATASNKSFITSARNNGRIVRGWDFDSAGQATTPLANYPATNQPWASWYSTLLTQAGAVQ</sequence>
<feature type="signal peptide" evidence="1">
    <location>
        <begin position="1"/>
        <end position="23"/>
    </location>
</feature>
<comment type="caution">
    <text evidence="2">The sequence shown here is derived from an EMBL/GenBank/DDBJ whole genome shotgun (WGS) entry which is preliminary data.</text>
</comment>
<evidence type="ECO:0000313" key="2">
    <source>
        <dbReference type="EMBL" id="MBP2326840.1"/>
    </source>
</evidence>
<gene>
    <name evidence="2" type="ORF">JOF56_007225</name>
</gene>
<keyword evidence="1" id="KW-0732">Signal</keyword>
<evidence type="ECO:0000313" key="3">
    <source>
        <dbReference type="Proteomes" id="UP001519332"/>
    </source>
</evidence>
<dbReference type="SUPFAM" id="SSF51695">
    <property type="entry name" value="PLC-like phosphodiesterases"/>
    <property type="match status" value="1"/>
</dbReference>
<evidence type="ECO:0008006" key="4">
    <source>
        <dbReference type="Google" id="ProtNLM"/>
    </source>
</evidence>
<dbReference type="Gene3D" id="3.20.20.190">
    <property type="entry name" value="Phosphatidylinositol (PI) phosphodiesterase"/>
    <property type="match status" value="1"/>
</dbReference>
<proteinExistence type="predicted"/>
<protein>
    <recommendedName>
        <fullName evidence="4">Phosphoinositide phospholipase C, Ca2+-dependent</fullName>
    </recommendedName>
</protein>
<dbReference type="RefSeq" id="WP_209643864.1">
    <property type="nucleotide sequence ID" value="NZ_JAGINW010000001.1"/>
</dbReference>